<dbReference type="AlphaFoldDB" id="U5CX27"/>
<evidence type="ECO:0000256" key="2">
    <source>
        <dbReference type="ARBA" id="ARBA00022679"/>
    </source>
</evidence>
<evidence type="ECO:0000313" key="6">
    <source>
        <dbReference type="Proteomes" id="UP000017836"/>
    </source>
</evidence>
<feature type="region of interest" description="Disordered" evidence="4">
    <location>
        <begin position="13"/>
        <end position="34"/>
    </location>
</feature>
<dbReference type="Pfam" id="PF00201">
    <property type="entry name" value="UDPGT"/>
    <property type="match status" value="1"/>
</dbReference>
<dbReference type="PANTHER" id="PTHR11926:SF1498">
    <property type="entry name" value="GLYCOSYLTRANSFERASE"/>
    <property type="match status" value="1"/>
</dbReference>
<evidence type="ECO:0000256" key="1">
    <source>
        <dbReference type="ARBA" id="ARBA00009995"/>
    </source>
</evidence>
<dbReference type="PANTHER" id="PTHR11926">
    <property type="entry name" value="GLUCOSYL/GLUCURONOSYL TRANSFERASES"/>
    <property type="match status" value="1"/>
</dbReference>
<dbReference type="SUPFAM" id="SSF53756">
    <property type="entry name" value="UDP-Glycosyltransferase/glycogen phosphorylase"/>
    <property type="match status" value="1"/>
</dbReference>
<dbReference type="Gene3D" id="3.40.50.2000">
    <property type="entry name" value="Glycogen Phosphorylase B"/>
    <property type="match status" value="2"/>
</dbReference>
<proteinExistence type="inferred from homology"/>
<evidence type="ECO:0000256" key="3">
    <source>
        <dbReference type="RuleBase" id="RU003718"/>
    </source>
</evidence>
<accession>U5CX27</accession>
<dbReference type="HOGENOM" id="CLU_001724_1_0_1"/>
<dbReference type="InterPro" id="IPR002213">
    <property type="entry name" value="UDP_glucos_trans"/>
</dbReference>
<dbReference type="CDD" id="cd03784">
    <property type="entry name" value="GT1_Gtf-like"/>
    <property type="match status" value="1"/>
</dbReference>
<keyword evidence="3" id="KW-0328">Glycosyltransferase</keyword>
<keyword evidence="2 3" id="KW-0808">Transferase</keyword>
<dbReference type="InterPro" id="IPR035595">
    <property type="entry name" value="UDP_glycos_trans_CS"/>
</dbReference>
<dbReference type="Gramene" id="ERN14704">
    <property type="protein sequence ID" value="ERN14704"/>
    <property type="gene ID" value="AMTR_s00038p00223890"/>
</dbReference>
<dbReference type="eggNOG" id="KOG1192">
    <property type="taxonomic scope" value="Eukaryota"/>
</dbReference>
<dbReference type="GO" id="GO:0080043">
    <property type="term" value="F:quercetin 3-O-glucosyltransferase activity"/>
    <property type="evidence" value="ECO:0000318"/>
    <property type="project" value="GO_Central"/>
</dbReference>
<sequence length="363" mass="41248">MCYGHGSFEPIRNLDLDSDSDRGDCPGRQVGPNRLPPLEKTHIVDVVVLANANENFMTNGDLEAIVDWIPGMPDIRLRDLPSFIRTTNLNDPMLQVCTIESPNTLKSWAIILNTFEDLDKPVLDAMRERIGRPIYTIGPVVSFSQFESNDRLKSVSMSLWNEEDTCVGWLNDKEPKSVVYVNFGSATVATPIQLNEFAWGLANSQRPFIWVIREDLVFGKSATLEKTFVEETKERRLILSWCNQIKVLSHPAVGCFLTHSGWNSTIESISNGVPMLCWPFFADHPTICRYVCKEWGIGMEINNDVKREEVEALVRELMEGEKGKEMQLKAKKWKEISKTVVQLGGSSYNNLERLIKQVLPEKR</sequence>
<reference evidence="6" key="1">
    <citation type="journal article" date="2013" name="Science">
        <title>The Amborella genome and the evolution of flowering plants.</title>
        <authorList>
            <consortium name="Amborella Genome Project"/>
        </authorList>
    </citation>
    <scope>NUCLEOTIDE SEQUENCE [LARGE SCALE GENOMIC DNA]</scope>
</reference>
<dbReference type="OMA" id="ITILCES"/>
<gene>
    <name evidence="5" type="ORF">AMTR_s00038p00223890</name>
</gene>
<evidence type="ECO:0000313" key="5">
    <source>
        <dbReference type="EMBL" id="ERN14704.1"/>
    </source>
</evidence>
<evidence type="ECO:0000256" key="4">
    <source>
        <dbReference type="SAM" id="MobiDB-lite"/>
    </source>
</evidence>
<comment type="similarity">
    <text evidence="1 3">Belongs to the UDP-glycosyltransferase family.</text>
</comment>
<dbReference type="EMBL" id="KI392532">
    <property type="protein sequence ID" value="ERN14704.1"/>
    <property type="molecule type" value="Genomic_DNA"/>
</dbReference>
<dbReference type="FunFam" id="3.40.50.2000:FF:000027">
    <property type="entry name" value="Glycosyltransferase"/>
    <property type="match status" value="1"/>
</dbReference>
<dbReference type="Proteomes" id="UP000017836">
    <property type="component" value="Unassembled WGS sequence"/>
</dbReference>
<dbReference type="PROSITE" id="PS00375">
    <property type="entry name" value="UDPGT"/>
    <property type="match status" value="1"/>
</dbReference>
<feature type="compositionally biased region" description="Basic and acidic residues" evidence="4">
    <location>
        <begin position="13"/>
        <end position="25"/>
    </location>
</feature>
<dbReference type="GO" id="GO:0080044">
    <property type="term" value="F:quercetin 7-O-glucosyltransferase activity"/>
    <property type="evidence" value="ECO:0000318"/>
    <property type="project" value="GO_Central"/>
</dbReference>
<organism evidence="5 6">
    <name type="scientific">Amborella trichopoda</name>
    <dbReference type="NCBI Taxonomy" id="13333"/>
    <lineage>
        <taxon>Eukaryota</taxon>
        <taxon>Viridiplantae</taxon>
        <taxon>Streptophyta</taxon>
        <taxon>Embryophyta</taxon>
        <taxon>Tracheophyta</taxon>
        <taxon>Spermatophyta</taxon>
        <taxon>Magnoliopsida</taxon>
        <taxon>Amborellales</taxon>
        <taxon>Amborellaceae</taxon>
        <taxon>Amborella</taxon>
    </lineage>
</organism>
<protein>
    <submittedName>
        <fullName evidence="5">Uncharacterized protein</fullName>
    </submittedName>
</protein>
<name>U5CX27_AMBTC</name>
<keyword evidence="6" id="KW-1185">Reference proteome</keyword>
<dbReference type="GO" id="GO:0005737">
    <property type="term" value="C:cytoplasm"/>
    <property type="evidence" value="ECO:0000318"/>
    <property type="project" value="GO_Central"/>
</dbReference>